<dbReference type="RefSeq" id="WP_055509407.1">
    <property type="nucleotide sequence ID" value="NZ_BBZG01000006.1"/>
</dbReference>
<keyword evidence="1" id="KW-1133">Transmembrane helix</keyword>
<dbReference type="AlphaFoldDB" id="A0A1H8IS81"/>
<feature type="transmembrane region" description="Helical" evidence="1">
    <location>
        <begin position="161"/>
        <end position="180"/>
    </location>
</feature>
<accession>A0A1H8IS81</accession>
<name>A0A1H8IS81_9ACTN</name>
<evidence type="ECO:0000313" key="3">
    <source>
        <dbReference type="Proteomes" id="UP000198953"/>
    </source>
</evidence>
<dbReference type="EMBL" id="FOBF01000033">
    <property type="protein sequence ID" value="SEN70965.1"/>
    <property type="molecule type" value="Genomic_DNA"/>
</dbReference>
<dbReference type="STRING" id="46177.SAMN05660976_08130"/>
<feature type="transmembrane region" description="Helical" evidence="1">
    <location>
        <begin position="64"/>
        <end position="85"/>
    </location>
</feature>
<keyword evidence="3" id="KW-1185">Reference proteome</keyword>
<gene>
    <name evidence="2" type="ORF">SAMN05660976_08130</name>
</gene>
<proteinExistence type="predicted"/>
<feature type="transmembrane region" description="Helical" evidence="1">
    <location>
        <begin position="21"/>
        <end position="44"/>
    </location>
</feature>
<sequence length="225" mass="23397">MADDQTRLRRERPRKVPLVTALAGAVAVGGAFGAATGLVNALSFQLRDFESRADTTGGVSPVEIASVLIDSGWAWAGLAVAVGWLFTRSGERLSPALARAAAVGALALLAATAAYSVVDTVRNGTPLSSWYRSEAIVWWVTSVVFGAPLGAVGGCARRPGVIGLLARATVPVGAAVQMLLQPPGRNERIELIGQAIVLTAAAVALGLILVRFLGERRRRAAVCFE</sequence>
<dbReference type="OrthoDB" id="3482897at2"/>
<feature type="transmembrane region" description="Helical" evidence="1">
    <location>
        <begin position="97"/>
        <end position="116"/>
    </location>
</feature>
<keyword evidence="1" id="KW-0472">Membrane</keyword>
<evidence type="ECO:0000313" key="2">
    <source>
        <dbReference type="EMBL" id="SEN70965.1"/>
    </source>
</evidence>
<reference evidence="2 3" key="1">
    <citation type="submission" date="2016-10" db="EMBL/GenBank/DDBJ databases">
        <authorList>
            <person name="de Groot N.N."/>
        </authorList>
    </citation>
    <scope>NUCLEOTIDE SEQUENCE [LARGE SCALE GENOMIC DNA]</scope>
    <source>
        <strain evidence="2 3">DSM 43357</strain>
    </source>
</reference>
<evidence type="ECO:0000256" key="1">
    <source>
        <dbReference type="SAM" id="Phobius"/>
    </source>
</evidence>
<keyword evidence="1" id="KW-0812">Transmembrane</keyword>
<protein>
    <submittedName>
        <fullName evidence="2">Uncharacterized protein</fullName>
    </submittedName>
</protein>
<feature type="transmembrane region" description="Helical" evidence="1">
    <location>
        <begin position="136"/>
        <end position="154"/>
    </location>
</feature>
<organism evidence="2 3">
    <name type="scientific">Nonomuraea pusilla</name>
    <dbReference type="NCBI Taxonomy" id="46177"/>
    <lineage>
        <taxon>Bacteria</taxon>
        <taxon>Bacillati</taxon>
        <taxon>Actinomycetota</taxon>
        <taxon>Actinomycetes</taxon>
        <taxon>Streptosporangiales</taxon>
        <taxon>Streptosporangiaceae</taxon>
        <taxon>Nonomuraea</taxon>
    </lineage>
</organism>
<feature type="transmembrane region" description="Helical" evidence="1">
    <location>
        <begin position="192"/>
        <end position="210"/>
    </location>
</feature>
<dbReference type="Proteomes" id="UP000198953">
    <property type="component" value="Unassembled WGS sequence"/>
</dbReference>